<protein>
    <submittedName>
        <fullName evidence="2">Uncharacterized protein</fullName>
    </submittedName>
</protein>
<feature type="chain" id="PRO_5026917269" evidence="1">
    <location>
        <begin position="27"/>
        <end position="164"/>
    </location>
</feature>
<dbReference type="RefSeq" id="WP_171589594.1">
    <property type="nucleotide sequence ID" value="NZ_CP053538.1"/>
</dbReference>
<evidence type="ECO:0000256" key="1">
    <source>
        <dbReference type="SAM" id="SignalP"/>
    </source>
</evidence>
<reference evidence="2 3" key="1">
    <citation type="submission" date="2020-05" db="EMBL/GenBank/DDBJ databases">
        <title>Complete genome sequence of Hymenobacter sp. TS19 in Coasted Sand Dune.</title>
        <authorList>
            <person name="Lee J.-H."/>
            <person name="Jung J.-H."/>
            <person name="Jeong S."/>
            <person name="Zhao L."/>
            <person name="Kim M.-K."/>
            <person name="Seo H.-S."/>
            <person name="Lim S."/>
        </authorList>
    </citation>
    <scope>NUCLEOTIDE SEQUENCE [LARGE SCALE GENOMIC DNA]</scope>
    <source>
        <strain evidence="2 3">TS19</strain>
    </source>
</reference>
<dbReference type="PROSITE" id="PS51257">
    <property type="entry name" value="PROKAR_LIPOPROTEIN"/>
    <property type="match status" value="1"/>
</dbReference>
<organism evidence="2 3">
    <name type="scientific">Hymenobacter taeanensis</name>
    <dbReference type="NCBI Taxonomy" id="2735321"/>
    <lineage>
        <taxon>Bacteria</taxon>
        <taxon>Pseudomonadati</taxon>
        <taxon>Bacteroidota</taxon>
        <taxon>Cytophagia</taxon>
        <taxon>Cytophagales</taxon>
        <taxon>Hymenobacteraceae</taxon>
        <taxon>Hymenobacter</taxon>
    </lineage>
</organism>
<evidence type="ECO:0000313" key="3">
    <source>
        <dbReference type="Proteomes" id="UP000501623"/>
    </source>
</evidence>
<name>A0A6M6BBC2_9BACT</name>
<dbReference type="Proteomes" id="UP000501623">
    <property type="component" value="Chromosome"/>
</dbReference>
<gene>
    <name evidence="2" type="ORF">HMJ29_00250</name>
</gene>
<proteinExistence type="predicted"/>
<feature type="signal peptide" evidence="1">
    <location>
        <begin position="1"/>
        <end position="26"/>
    </location>
</feature>
<evidence type="ECO:0000313" key="2">
    <source>
        <dbReference type="EMBL" id="QJX45447.1"/>
    </source>
</evidence>
<dbReference type="AlphaFoldDB" id="A0A6M6BBC2"/>
<dbReference type="EMBL" id="CP053538">
    <property type="protein sequence ID" value="QJX45447.1"/>
    <property type="molecule type" value="Genomic_DNA"/>
</dbReference>
<keyword evidence="1" id="KW-0732">Signal</keyword>
<accession>A0A6M6BBC2</accession>
<dbReference type="KEGG" id="hts:HMJ29_00250"/>
<sequence>MRLRYAAFALTGMLLGLAGCMGTQSAAETTVVTAARPAKPALPVTVDVEQLVGLSIDEVRQVLGPARKTRASELGLEPTAEQLHHTNGEGWINTFEHNGQTILVAFNARTRKVRDMVLLGNNEQELLQRTNLSLASPRYIVLPFAELDSADNERVVGVRIVARN</sequence>
<keyword evidence="3" id="KW-1185">Reference proteome</keyword>